<dbReference type="Proteomes" id="UP000594464">
    <property type="component" value="Chromosome"/>
</dbReference>
<evidence type="ECO:0000313" key="3">
    <source>
        <dbReference type="Proteomes" id="UP000594464"/>
    </source>
</evidence>
<feature type="chain" id="PRO_5032682438" description="Blue (type 1) copper domain-containing protein" evidence="1">
    <location>
        <begin position="27"/>
        <end position="129"/>
    </location>
</feature>
<organism evidence="2 3">
    <name type="scientific">Candidatus Nitrohelix vancouverensis</name>
    <dbReference type="NCBI Taxonomy" id="2705534"/>
    <lineage>
        <taxon>Bacteria</taxon>
        <taxon>Pseudomonadati</taxon>
        <taxon>Nitrospinota/Tectimicrobiota group</taxon>
        <taxon>Nitrospinota</taxon>
        <taxon>Nitrospinia</taxon>
        <taxon>Nitrospinales</taxon>
        <taxon>Nitrospinaceae</taxon>
        <taxon>Candidatus Nitrohelix</taxon>
    </lineage>
</organism>
<dbReference type="AlphaFoldDB" id="A0A7T0C1F8"/>
<proteinExistence type="predicted"/>
<accession>A0A7T0C1F8</accession>
<dbReference type="Gene3D" id="2.60.40.420">
    <property type="entry name" value="Cupredoxins - blue copper proteins"/>
    <property type="match status" value="1"/>
</dbReference>
<dbReference type="SUPFAM" id="SSF49503">
    <property type="entry name" value="Cupredoxins"/>
    <property type="match status" value="1"/>
</dbReference>
<sequence length="129" mass="14831">MKRFCVLKTLVFVALSVSLFSSNAHAKQTIYVVGSQFSEERVEIRDCQEVEFINIDQVDHQFEYQDKGKKKTIYLWGQGADLPAGKEADASSLFLYSGEYHFICIPHPWMHSVTVHVEVDDAKCRALWE</sequence>
<dbReference type="EMBL" id="CP048620">
    <property type="protein sequence ID" value="QPJ64794.1"/>
    <property type="molecule type" value="Genomic_DNA"/>
</dbReference>
<dbReference type="InterPro" id="IPR008972">
    <property type="entry name" value="Cupredoxin"/>
</dbReference>
<dbReference type="KEGG" id="nva:G3M78_05080"/>
<reference evidence="3" key="1">
    <citation type="submission" date="2020-02" db="EMBL/GenBank/DDBJ databases">
        <title>Genomic and physiological characterization of two novel Nitrospinaceae genera.</title>
        <authorList>
            <person name="Mueller A.J."/>
            <person name="Jung M.-Y."/>
            <person name="Strachan C.R."/>
            <person name="Herbold C.W."/>
            <person name="Kirkegaard R.H."/>
            <person name="Daims H."/>
        </authorList>
    </citation>
    <scope>NUCLEOTIDE SEQUENCE [LARGE SCALE GENOMIC DNA]</scope>
</reference>
<evidence type="ECO:0008006" key="4">
    <source>
        <dbReference type="Google" id="ProtNLM"/>
    </source>
</evidence>
<feature type="signal peptide" evidence="1">
    <location>
        <begin position="1"/>
        <end position="26"/>
    </location>
</feature>
<evidence type="ECO:0000313" key="2">
    <source>
        <dbReference type="EMBL" id="QPJ64794.1"/>
    </source>
</evidence>
<gene>
    <name evidence="2" type="ORF">G3M78_05080</name>
</gene>
<name>A0A7T0C1F8_9BACT</name>
<keyword evidence="1" id="KW-0732">Signal</keyword>
<protein>
    <recommendedName>
        <fullName evidence="4">Blue (type 1) copper domain-containing protein</fullName>
    </recommendedName>
</protein>
<evidence type="ECO:0000256" key="1">
    <source>
        <dbReference type="SAM" id="SignalP"/>
    </source>
</evidence>